<dbReference type="Pfam" id="PF02737">
    <property type="entry name" value="3HCDH_N"/>
    <property type="match status" value="1"/>
</dbReference>
<dbReference type="Gene3D" id="3.40.50.720">
    <property type="entry name" value="NAD(P)-binding Rossmann-like Domain"/>
    <property type="match status" value="1"/>
</dbReference>
<dbReference type="PANTHER" id="PTHR48075">
    <property type="entry name" value="3-HYDROXYACYL-COA DEHYDROGENASE FAMILY PROTEIN"/>
    <property type="match status" value="1"/>
</dbReference>
<comment type="caution">
    <text evidence="4">The sequence shown here is derived from an EMBL/GenBank/DDBJ whole genome shotgun (WGS) entry which is preliminary data.</text>
</comment>
<dbReference type="InterPro" id="IPR036291">
    <property type="entry name" value="NAD(P)-bd_dom_sf"/>
</dbReference>
<dbReference type="Proteomes" id="UP000319824">
    <property type="component" value="Unassembled WGS sequence"/>
</dbReference>
<evidence type="ECO:0000256" key="1">
    <source>
        <dbReference type="ARBA" id="ARBA00023002"/>
    </source>
</evidence>
<evidence type="ECO:0000259" key="2">
    <source>
        <dbReference type="Pfam" id="PF00725"/>
    </source>
</evidence>
<feature type="domain" description="3-hydroxyacyl-CoA dehydrogenase C-terminal" evidence="2">
    <location>
        <begin position="185"/>
        <end position="236"/>
    </location>
</feature>
<dbReference type="EMBL" id="VISO01000001">
    <property type="protein sequence ID" value="TVZ74975.1"/>
    <property type="molecule type" value="Genomic_DNA"/>
</dbReference>
<gene>
    <name evidence="4" type="ORF">BCL32_0329</name>
</gene>
<dbReference type="InterPro" id="IPR008927">
    <property type="entry name" value="6-PGluconate_DH-like_C_sf"/>
</dbReference>
<dbReference type="SUPFAM" id="SSF51735">
    <property type="entry name" value="NAD(P)-binding Rossmann-fold domains"/>
    <property type="match status" value="1"/>
</dbReference>
<name>A0A559TK31_9HYPH</name>
<accession>A0A559TK31</accession>
<dbReference type="GO" id="GO:0006631">
    <property type="term" value="P:fatty acid metabolic process"/>
    <property type="evidence" value="ECO:0007669"/>
    <property type="project" value="InterPro"/>
</dbReference>
<dbReference type="InterPro" id="IPR006176">
    <property type="entry name" value="3-OHacyl-CoA_DH_NAD-bd"/>
</dbReference>
<organism evidence="4 5">
    <name type="scientific">Rhizobium mongolense USDA 1844</name>
    <dbReference type="NCBI Taxonomy" id="1079460"/>
    <lineage>
        <taxon>Bacteria</taxon>
        <taxon>Pseudomonadati</taxon>
        <taxon>Pseudomonadota</taxon>
        <taxon>Alphaproteobacteria</taxon>
        <taxon>Hyphomicrobiales</taxon>
        <taxon>Rhizobiaceae</taxon>
        <taxon>Rhizobium/Agrobacterium group</taxon>
        <taxon>Rhizobium</taxon>
    </lineage>
</organism>
<feature type="domain" description="3-hydroxyacyl-CoA dehydrogenase NAD binding" evidence="3">
    <location>
        <begin position="7"/>
        <end position="180"/>
    </location>
</feature>
<dbReference type="InterPro" id="IPR006108">
    <property type="entry name" value="3HC_DH_C"/>
</dbReference>
<dbReference type="InterPro" id="IPR013328">
    <property type="entry name" value="6PGD_dom2"/>
</dbReference>
<evidence type="ECO:0000259" key="3">
    <source>
        <dbReference type="Pfam" id="PF02737"/>
    </source>
</evidence>
<dbReference type="SUPFAM" id="SSF48179">
    <property type="entry name" value="6-phosphogluconate dehydrogenase C-terminal domain-like"/>
    <property type="match status" value="1"/>
</dbReference>
<dbReference type="Pfam" id="PF00725">
    <property type="entry name" value="3HCDH"/>
    <property type="match status" value="1"/>
</dbReference>
<keyword evidence="1" id="KW-0560">Oxidoreductase</keyword>
<evidence type="ECO:0000313" key="5">
    <source>
        <dbReference type="Proteomes" id="UP000319824"/>
    </source>
</evidence>
<reference evidence="4 5" key="1">
    <citation type="submission" date="2019-06" db="EMBL/GenBank/DDBJ databases">
        <title>Pac Bio to generate improved reference genome sequences for organisms with transposon mutant libraries (support for FEBA project).</title>
        <authorList>
            <person name="Blow M."/>
        </authorList>
    </citation>
    <scope>NUCLEOTIDE SEQUENCE [LARGE SCALE GENOMIC DNA]</scope>
    <source>
        <strain evidence="4 5">USDA 1844</strain>
    </source>
</reference>
<dbReference type="GO" id="GO:0016616">
    <property type="term" value="F:oxidoreductase activity, acting on the CH-OH group of donors, NAD or NADP as acceptor"/>
    <property type="evidence" value="ECO:0007669"/>
    <property type="project" value="InterPro"/>
</dbReference>
<dbReference type="PANTHER" id="PTHR48075:SF5">
    <property type="entry name" value="3-HYDROXYBUTYRYL-COA DEHYDROGENASE"/>
    <property type="match status" value="1"/>
</dbReference>
<proteinExistence type="predicted"/>
<dbReference type="GO" id="GO:0070403">
    <property type="term" value="F:NAD+ binding"/>
    <property type="evidence" value="ECO:0007669"/>
    <property type="project" value="InterPro"/>
</dbReference>
<protein>
    <submittedName>
        <fullName evidence="4">Carnitine 3-dehydrogenase</fullName>
    </submittedName>
</protein>
<dbReference type="AlphaFoldDB" id="A0A559TK31"/>
<evidence type="ECO:0000313" key="4">
    <source>
        <dbReference type="EMBL" id="TVZ74975.1"/>
    </source>
</evidence>
<dbReference type="Gene3D" id="1.10.1040.10">
    <property type="entry name" value="N-(1-d-carboxylethyl)-l-norvaline Dehydrogenase, domain 2"/>
    <property type="match status" value="1"/>
</dbReference>
<sequence>MNNKIFKVTCVGAGLIGAGWAAHFMRAGLDVTVYDVSAEREEYLRESLERAMPSLQELGLAPGASPARIRFTTDLEEALEGSQFVQESATEDVNAKTGLIAQIDALTPVDAVIASSSSGFLATDLRREARHGERIIIGHPFNPPYLVPLVEVAGGDVAAQAIATATQFYQKTGCEVVELKREIDGYIGNRIQFAVFREILYLLSQGVADLEAIDRAIVAGPAIRWAVMGPSSVFYLGARDPSLYQEFVDLLAHEMESGYTAPATFTPDKALMNAYADEVCRGIGANGQDDLIALRDEGVAKIRVLLDRIRQRPGVGAQ</sequence>
<dbReference type="RefSeq" id="WP_145611453.1">
    <property type="nucleotide sequence ID" value="NZ_VISO01000001.1"/>
</dbReference>